<name>A0A1I5R614_9EURY</name>
<accession>A0A1I5R614</accession>
<dbReference type="OrthoDB" id="313211at2157"/>
<dbReference type="Proteomes" id="UP000183769">
    <property type="component" value="Unassembled WGS sequence"/>
</dbReference>
<keyword evidence="2" id="KW-1185">Reference proteome</keyword>
<proteinExistence type="predicted"/>
<evidence type="ECO:0000313" key="1">
    <source>
        <dbReference type="EMBL" id="SFP53787.1"/>
    </source>
</evidence>
<reference evidence="2" key="1">
    <citation type="submission" date="2016-10" db="EMBL/GenBank/DDBJ databases">
        <authorList>
            <person name="Varghese N."/>
            <person name="Submissions S."/>
        </authorList>
    </citation>
    <scope>NUCLEOTIDE SEQUENCE [LARGE SCALE GENOMIC DNA]</scope>
    <source>
        <strain evidence="2">CGMCC 1.10329</strain>
    </source>
</reference>
<gene>
    <name evidence="1" type="ORF">SAMN05216277_104253</name>
</gene>
<dbReference type="EMBL" id="FOXI01000004">
    <property type="protein sequence ID" value="SFP53787.1"/>
    <property type="molecule type" value="Genomic_DNA"/>
</dbReference>
<evidence type="ECO:0000313" key="2">
    <source>
        <dbReference type="Proteomes" id="UP000183769"/>
    </source>
</evidence>
<sequence length="100" mass="11234">MTTYTLVVRETSSHDGVDADVLDEDGFIETTTQFSYGDYGVHSEREDDRPDRIEEEFTVEAGSIDVQLERNGHTFAFRALADGEEAARVEISDADWDLQA</sequence>
<protein>
    <submittedName>
        <fullName evidence="1">Uncharacterized protein</fullName>
    </submittedName>
</protein>
<dbReference type="AlphaFoldDB" id="A0A1I5R614"/>
<organism evidence="1 2">
    <name type="scientific">Halolamina pelagica</name>
    <dbReference type="NCBI Taxonomy" id="699431"/>
    <lineage>
        <taxon>Archaea</taxon>
        <taxon>Methanobacteriati</taxon>
        <taxon>Methanobacteriota</taxon>
        <taxon>Stenosarchaea group</taxon>
        <taxon>Halobacteria</taxon>
        <taxon>Halobacteriales</taxon>
        <taxon>Haloferacaceae</taxon>
    </lineage>
</organism>
<dbReference type="RefSeq" id="WP_074877328.1">
    <property type="nucleotide sequence ID" value="NZ_FOXI01000004.1"/>
</dbReference>